<keyword evidence="3" id="KW-1185">Reference proteome</keyword>
<feature type="domain" description="Heterokaryon incompatibility" evidence="1">
    <location>
        <begin position="1"/>
        <end position="67"/>
    </location>
</feature>
<dbReference type="Proteomes" id="UP001275084">
    <property type="component" value="Unassembled WGS sequence"/>
</dbReference>
<reference evidence="2" key="1">
    <citation type="journal article" date="2023" name="Mol. Phylogenet. Evol.">
        <title>Genome-scale phylogeny and comparative genomics of the fungal order Sordariales.</title>
        <authorList>
            <person name="Hensen N."/>
            <person name="Bonometti L."/>
            <person name="Westerberg I."/>
            <person name="Brannstrom I.O."/>
            <person name="Guillou S."/>
            <person name="Cros-Aarteil S."/>
            <person name="Calhoun S."/>
            <person name="Haridas S."/>
            <person name="Kuo A."/>
            <person name="Mondo S."/>
            <person name="Pangilinan J."/>
            <person name="Riley R."/>
            <person name="LaButti K."/>
            <person name="Andreopoulos B."/>
            <person name="Lipzen A."/>
            <person name="Chen C."/>
            <person name="Yan M."/>
            <person name="Daum C."/>
            <person name="Ng V."/>
            <person name="Clum A."/>
            <person name="Steindorff A."/>
            <person name="Ohm R.A."/>
            <person name="Martin F."/>
            <person name="Silar P."/>
            <person name="Natvig D.O."/>
            <person name="Lalanne C."/>
            <person name="Gautier V."/>
            <person name="Ament-Velasquez S.L."/>
            <person name="Kruys A."/>
            <person name="Hutchinson M.I."/>
            <person name="Powell A.J."/>
            <person name="Barry K."/>
            <person name="Miller A.N."/>
            <person name="Grigoriev I.V."/>
            <person name="Debuchy R."/>
            <person name="Gladieux P."/>
            <person name="Hiltunen Thoren M."/>
            <person name="Johannesson H."/>
        </authorList>
    </citation>
    <scope>NUCLEOTIDE SEQUENCE</scope>
    <source>
        <strain evidence="2">CBS 955.72</strain>
    </source>
</reference>
<dbReference type="AlphaFoldDB" id="A0AAJ0HIP5"/>
<accession>A0AAJ0HIP5</accession>
<reference evidence="2" key="2">
    <citation type="submission" date="2023-06" db="EMBL/GenBank/DDBJ databases">
        <authorList>
            <consortium name="Lawrence Berkeley National Laboratory"/>
            <person name="Haridas S."/>
            <person name="Hensen N."/>
            <person name="Bonometti L."/>
            <person name="Westerberg I."/>
            <person name="Brannstrom I.O."/>
            <person name="Guillou S."/>
            <person name="Cros-Aarteil S."/>
            <person name="Calhoun S."/>
            <person name="Kuo A."/>
            <person name="Mondo S."/>
            <person name="Pangilinan J."/>
            <person name="Riley R."/>
            <person name="Labutti K."/>
            <person name="Andreopoulos B."/>
            <person name="Lipzen A."/>
            <person name="Chen C."/>
            <person name="Yanf M."/>
            <person name="Daum C."/>
            <person name="Ng V."/>
            <person name="Clum A."/>
            <person name="Steindorff A."/>
            <person name="Ohm R."/>
            <person name="Martin F."/>
            <person name="Silar P."/>
            <person name="Natvig D."/>
            <person name="Lalanne C."/>
            <person name="Gautier V."/>
            <person name="Ament-Velasquez S.L."/>
            <person name="Kruys A."/>
            <person name="Hutchinson M.I."/>
            <person name="Powell A.J."/>
            <person name="Barry K."/>
            <person name="Miller A.N."/>
            <person name="Grigoriev I.V."/>
            <person name="Debuchy R."/>
            <person name="Gladieux P."/>
            <person name="Thoren M.H."/>
            <person name="Johannesson H."/>
        </authorList>
    </citation>
    <scope>NUCLEOTIDE SEQUENCE</scope>
    <source>
        <strain evidence="2">CBS 955.72</strain>
    </source>
</reference>
<sequence length="147" mass="16926">MRDVLANARWVVAWMGPAADGSDKLLRDMDNPSASDAVTGDQPPFSPRALQAFMVREWWGRMWILQEFMAPQLMVWFLSGHSYTHSYNLGGALDTVLSYLDRASYYIVDTEFRDLLTWRVNLLLLKERFLREGGLGMMYLLEASDCH</sequence>
<dbReference type="InterPro" id="IPR010730">
    <property type="entry name" value="HET"/>
</dbReference>
<dbReference type="Pfam" id="PF06985">
    <property type="entry name" value="HET"/>
    <property type="match status" value="1"/>
</dbReference>
<proteinExistence type="predicted"/>
<comment type="caution">
    <text evidence="2">The sequence shown here is derived from an EMBL/GenBank/DDBJ whole genome shotgun (WGS) entry which is preliminary data.</text>
</comment>
<evidence type="ECO:0000259" key="1">
    <source>
        <dbReference type="Pfam" id="PF06985"/>
    </source>
</evidence>
<dbReference type="EMBL" id="JAUIQD010000004">
    <property type="protein sequence ID" value="KAK3353371.1"/>
    <property type="molecule type" value="Genomic_DNA"/>
</dbReference>
<name>A0AAJ0HIP5_9PEZI</name>
<organism evidence="2 3">
    <name type="scientific">Lasiosphaeria hispida</name>
    <dbReference type="NCBI Taxonomy" id="260671"/>
    <lineage>
        <taxon>Eukaryota</taxon>
        <taxon>Fungi</taxon>
        <taxon>Dikarya</taxon>
        <taxon>Ascomycota</taxon>
        <taxon>Pezizomycotina</taxon>
        <taxon>Sordariomycetes</taxon>
        <taxon>Sordariomycetidae</taxon>
        <taxon>Sordariales</taxon>
        <taxon>Lasiosphaeriaceae</taxon>
        <taxon>Lasiosphaeria</taxon>
    </lineage>
</organism>
<protein>
    <recommendedName>
        <fullName evidence="1">Heterokaryon incompatibility domain-containing protein</fullName>
    </recommendedName>
</protein>
<evidence type="ECO:0000313" key="2">
    <source>
        <dbReference type="EMBL" id="KAK3353371.1"/>
    </source>
</evidence>
<gene>
    <name evidence="2" type="ORF">B0T25DRAFT_607639</name>
</gene>
<evidence type="ECO:0000313" key="3">
    <source>
        <dbReference type="Proteomes" id="UP001275084"/>
    </source>
</evidence>